<feature type="compositionally biased region" description="Basic and acidic residues" evidence="1">
    <location>
        <begin position="909"/>
        <end position="926"/>
    </location>
</feature>
<gene>
    <name evidence="3" type="ORF">MNOR_LOCUS21381</name>
</gene>
<evidence type="ECO:0008006" key="5">
    <source>
        <dbReference type="Google" id="ProtNLM"/>
    </source>
</evidence>
<accession>A0AAV2R6J3</accession>
<keyword evidence="2" id="KW-0732">Signal</keyword>
<evidence type="ECO:0000313" key="4">
    <source>
        <dbReference type="Proteomes" id="UP001497623"/>
    </source>
</evidence>
<evidence type="ECO:0000256" key="1">
    <source>
        <dbReference type="SAM" id="MobiDB-lite"/>
    </source>
</evidence>
<proteinExistence type="predicted"/>
<keyword evidence="4" id="KW-1185">Reference proteome</keyword>
<feature type="chain" id="PRO_5043954504" description="Adhesive plaque matrix protein-like" evidence="2">
    <location>
        <begin position="19"/>
        <end position="926"/>
    </location>
</feature>
<evidence type="ECO:0000256" key="2">
    <source>
        <dbReference type="SAM" id="SignalP"/>
    </source>
</evidence>
<dbReference type="Proteomes" id="UP001497623">
    <property type="component" value="Unassembled WGS sequence"/>
</dbReference>
<evidence type="ECO:0000313" key="3">
    <source>
        <dbReference type="EMBL" id="CAL4118168.1"/>
    </source>
</evidence>
<sequence length="926" mass="107718">MLMLTFFGLCTLSVSQLGVPGMEYVEYLRTEPRKSSVEREDSVSKINVPKYRKYDDTGTDVYQRRQDVNVDEIGSREIAPKYRKHDDTGTDLYQRRRDVSVDEIASREIVPKYRKHDNTGTDLYQRRRDVNVDEMASREIKKNKDENNQYTTIQKDIFSEYDYDTNKHNLIETVTADSTASITEIYGEIDKVIPQSDIFKAVPKNYNNKNNEVSENKNNVGQCRGSECDLHASQTSHKQSSVYQNYEDNVSNQDFDVERTEGTKQYVKMVRISPTTRNPIEDTLVYQHQPAYTEPNPSYSTYPVGHRLGPYYASNEGGRYPTGDVYTDRNYGHNQYQTEIYPQNTYPTDVYSQSAYQNERYGNIDYPTYTNPTYDNRYEPSPSYPSHYNAGPRPYAQLYYKTKTYPSAGFRPSEQFFPSTTVQPMVHNYEDNFNAAPLPVRQNFNPNSASSTLRYSKVRPQSQVVEDYNTYKKPTYRAPRYIRPSSVKNYDFDKVPKHVNVEKQVVTTPKPLDPAIEKVLKERAAKAAANRYYTGLQMEIEKSDFMSDAVRAVRSRTHMKISNITKSSGKVKRSTTANPVLLPLTKTSIILPETQYHEIEREVHGNRREGKSIKEFNNNVRPKKEIRIKNFQYNLPSHPLYRNLPGKANYNSQKTTTQSPDIRQKALELKKFQKVKSQFDALVPKATYTPDPYPEHPSYPGQQIHVPRPTTFRPYVVPKYNKFYKPGQYIRPAKVQISRVYEQREYVPKYVRPENVIKQAPPSSFIDIPKESVEVNPTSSYLKAYKEEKPIVYHKPQVSPNYVIVRAPKQLPSSPQYTSGPKVHSNLYATKREHRQIANTPVKPHRQNPAIQNPQREYRAIVQTHDDKSHYIQKPYSNPREHRALINPTSEKPKIRQSYSPKPYTTEDIDYRRGKRRSMEISIDRN</sequence>
<feature type="signal peptide" evidence="2">
    <location>
        <begin position="1"/>
        <end position="18"/>
    </location>
</feature>
<comment type="caution">
    <text evidence="3">The sequence shown here is derived from an EMBL/GenBank/DDBJ whole genome shotgun (WGS) entry which is preliminary data.</text>
</comment>
<protein>
    <recommendedName>
        <fullName evidence="5">Adhesive plaque matrix protein-like</fullName>
    </recommendedName>
</protein>
<feature type="non-terminal residue" evidence="3">
    <location>
        <position position="926"/>
    </location>
</feature>
<organism evidence="3 4">
    <name type="scientific">Meganyctiphanes norvegica</name>
    <name type="common">Northern krill</name>
    <name type="synonym">Thysanopoda norvegica</name>
    <dbReference type="NCBI Taxonomy" id="48144"/>
    <lineage>
        <taxon>Eukaryota</taxon>
        <taxon>Metazoa</taxon>
        <taxon>Ecdysozoa</taxon>
        <taxon>Arthropoda</taxon>
        <taxon>Crustacea</taxon>
        <taxon>Multicrustacea</taxon>
        <taxon>Malacostraca</taxon>
        <taxon>Eumalacostraca</taxon>
        <taxon>Eucarida</taxon>
        <taxon>Euphausiacea</taxon>
        <taxon>Euphausiidae</taxon>
        <taxon>Meganyctiphanes</taxon>
    </lineage>
</organism>
<name>A0AAV2R6J3_MEGNR</name>
<dbReference type="AlphaFoldDB" id="A0AAV2R6J3"/>
<reference evidence="3 4" key="1">
    <citation type="submission" date="2024-05" db="EMBL/GenBank/DDBJ databases">
        <authorList>
            <person name="Wallberg A."/>
        </authorList>
    </citation>
    <scope>NUCLEOTIDE SEQUENCE [LARGE SCALE GENOMIC DNA]</scope>
</reference>
<feature type="region of interest" description="Disordered" evidence="1">
    <location>
        <begin position="889"/>
        <end position="926"/>
    </location>
</feature>
<dbReference type="EMBL" id="CAXKWB010017169">
    <property type="protein sequence ID" value="CAL4118168.1"/>
    <property type="molecule type" value="Genomic_DNA"/>
</dbReference>